<accession>A0A2R5GG69</accession>
<dbReference type="PANTHER" id="PTHR15350:SF2">
    <property type="entry name" value="EUKARYOTIC TRANSLATION INITIATION FACTOR 3 SUBUNIT M"/>
    <property type="match status" value="1"/>
</dbReference>
<dbReference type="InterPro" id="IPR045237">
    <property type="entry name" value="COPS7/eIF3m"/>
</dbReference>
<name>A0A2R5GG69_9STRA</name>
<dbReference type="InterPro" id="IPR036390">
    <property type="entry name" value="WH_DNA-bd_sf"/>
</dbReference>
<gene>
    <name evidence="3" type="ORF">FCC1311_060902</name>
</gene>
<evidence type="ECO:0000313" key="4">
    <source>
        <dbReference type="Proteomes" id="UP000241890"/>
    </source>
</evidence>
<dbReference type="SMART" id="SM00088">
    <property type="entry name" value="PINT"/>
    <property type="match status" value="1"/>
</dbReference>
<dbReference type="InParanoid" id="A0A2R5GG69"/>
<dbReference type="SUPFAM" id="SSF46785">
    <property type="entry name" value="Winged helix' DNA-binding domain"/>
    <property type="match status" value="1"/>
</dbReference>
<organism evidence="3 4">
    <name type="scientific">Hondaea fermentalgiana</name>
    <dbReference type="NCBI Taxonomy" id="2315210"/>
    <lineage>
        <taxon>Eukaryota</taxon>
        <taxon>Sar</taxon>
        <taxon>Stramenopiles</taxon>
        <taxon>Bigyra</taxon>
        <taxon>Labyrinthulomycetes</taxon>
        <taxon>Thraustochytrida</taxon>
        <taxon>Thraustochytriidae</taxon>
        <taxon>Hondaea</taxon>
    </lineage>
</organism>
<evidence type="ECO:0000313" key="3">
    <source>
        <dbReference type="EMBL" id="GBG29870.1"/>
    </source>
</evidence>
<dbReference type="AlphaFoldDB" id="A0A2R5GG69"/>
<keyword evidence="3" id="KW-0648">Protein biosynthesis</keyword>
<dbReference type="OrthoDB" id="10267031at2759"/>
<dbReference type="EMBL" id="BEYU01000067">
    <property type="protein sequence ID" value="GBG29870.1"/>
    <property type="molecule type" value="Genomic_DNA"/>
</dbReference>
<keyword evidence="3" id="KW-0396">Initiation factor</keyword>
<reference evidence="3 4" key="1">
    <citation type="submission" date="2017-12" db="EMBL/GenBank/DDBJ databases">
        <title>Sequencing, de novo assembly and annotation of complete genome of a new Thraustochytrid species, strain FCC1311.</title>
        <authorList>
            <person name="Sedici K."/>
            <person name="Godart F."/>
            <person name="Aiese Cigliano R."/>
            <person name="Sanseverino W."/>
            <person name="Barakat M."/>
            <person name="Ortet P."/>
            <person name="Marechal E."/>
            <person name="Cagnac O."/>
            <person name="Amato A."/>
        </authorList>
    </citation>
    <scope>NUCLEOTIDE SEQUENCE [LARGE SCALE GENOMIC DNA]</scope>
</reference>
<dbReference type="Pfam" id="PF01399">
    <property type="entry name" value="PCI"/>
    <property type="match status" value="1"/>
</dbReference>
<dbReference type="GO" id="GO:0003743">
    <property type="term" value="F:translation initiation factor activity"/>
    <property type="evidence" value="ECO:0007669"/>
    <property type="project" value="UniProtKB-KW"/>
</dbReference>
<proteinExistence type="inferred from homology"/>
<keyword evidence="4" id="KW-1185">Reference proteome</keyword>
<dbReference type="PROSITE" id="PS50250">
    <property type="entry name" value="PCI"/>
    <property type="match status" value="1"/>
</dbReference>
<sequence>MATSKASSVHLESVMVELVPLEHIAAELVEHISADLQEGSREGFSSKCDTYIKDGALKELVITFLETISTVGAQAKVADQRSRFVILFSLARHLPVDVLAEVSPVIVNAVMQLPQKPEDMAADQHMRMTVLRDLYTVIDPQSPSRYGMLTSMIKYAETTEQFQILDGSSAGDVAELCKVWNSGVAGATVTPVMQRDLLRSFCDLIVTKRTKQPPADEDSMRTAELKELRFLFKLLEQLEDASVPSDERAKSAKYAARAAEISIKYPLPHDVAQANTLDDIAPETLSRAATALLAVSETERLDSASVIATTSLTALFGSVKDLEGNPEYATLYKLLHVFAAEDLEAFAQFKSSNPGFIEGLGLSEDTCLHNMHLLTLASLAAKNESVTYDQIATDLKISRDDVEEWVIDAITSKLIDAKMDQLNQSIVINRGSQRLLSDDQWVDAQQKLHQWTSDVRELLNTVRSVRQEQEMLAQQPPQ</sequence>
<comment type="similarity">
    <text evidence="1">Belongs to the CSN7/EIF3M family. CSN7 subfamily.</text>
</comment>
<dbReference type="Proteomes" id="UP000241890">
    <property type="component" value="Unassembled WGS sequence"/>
</dbReference>
<dbReference type="GO" id="GO:0002183">
    <property type="term" value="P:cytoplasmic translational initiation"/>
    <property type="evidence" value="ECO:0007669"/>
    <property type="project" value="TreeGrafter"/>
</dbReference>
<evidence type="ECO:0000259" key="2">
    <source>
        <dbReference type="PROSITE" id="PS50250"/>
    </source>
</evidence>
<dbReference type="InterPro" id="IPR000717">
    <property type="entry name" value="PCI_dom"/>
</dbReference>
<protein>
    <submittedName>
        <fullName evidence="3">Eukaryotic translation initiation factor 3 subunit M</fullName>
    </submittedName>
</protein>
<evidence type="ECO:0000256" key="1">
    <source>
        <dbReference type="ARBA" id="ARBA00008482"/>
    </source>
</evidence>
<feature type="domain" description="PCI" evidence="2">
    <location>
        <begin position="251"/>
        <end position="433"/>
    </location>
</feature>
<dbReference type="PANTHER" id="PTHR15350">
    <property type="entry name" value="COP9 SIGNALOSOME COMPLEX SUBUNIT 7/DENDRITIC CELL PROTEIN GA17"/>
    <property type="match status" value="1"/>
</dbReference>
<comment type="caution">
    <text evidence="3">The sequence shown here is derived from an EMBL/GenBank/DDBJ whole genome shotgun (WGS) entry which is preliminary data.</text>
</comment>
<dbReference type="GO" id="GO:0005852">
    <property type="term" value="C:eukaryotic translation initiation factor 3 complex"/>
    <property type="evidence" value="ECO:0007669"/>
    <property type="project" value="TreeGrafter"/>
</dbReference>